<keyword evidence="3" id="KW-0732">Signal</keyword>
<dbReference type="SUPFAM" id="SSF56601">
    <property type="entry name" value="beta-lactamase/transpeptidase-like"/>
    <property type="match status" value="1"/>
</dbReference>
<keyword evidence="2" id="KW-0378">Hydrolase</keyword>
<feature type="chain" id="PRO_5011115874" evidence="3">
    <location>
        <begin position="23"/>
        <end position="535"/>
    </location>
</feature>
<proteinExistence type="inferred from homology"/>
<gene>
    <name evidence="4" type="ORF">AWB68_04056</name>
</gene>
<reference evidence="4" key="1">
    <citation type="submission" date="2016-01" db="EMBL/GenBank/DDBJ databases">
        <authorList>
            <person name="Peeters C."/>
        </authorList>
    </citation>
    <scope>NUCLEOTIDE SEQUENCE [LARGE SCALE GENOMIC DNA]</scope>
    <source>
        <strain evidence="4">LMG 22940</strain>
    </source>
</reference>
<accession>A0A158JQ09</accession>
<dbReference type="Pfam" id="PF02113">
    <property type="entry name" value="Peptidase_S13"/>
    <property type="match status" value="1"/>
</dbReference>
<dbReference type="PANTHER" id="PTHR30023:SF0">
    <property type="entry name" value="PENICILLIN-SENSITIVE CARBOXYPEPTIDASE A"/>
    <property type="match status" value="1"/>
</dbReference>
<protein>
    <submittedName>
        <fullName evidence="4">D-alanyl-D-alanine carboxypeptidase/D-alanyl-D-alanine-endopeptidase</fullName>
    </submittedName>
</protein>
<name>A0A158JQ09_9BURK</name>
<dbReference type="RefSeq" id="WP_087646138.1">
    <property type="nucleotide sequence ID" value="NZ_FCON02000045.1"/>
</dbReference>
<dbReference type="GO" id="GO:0004185">
    <property type="term" value="F:serine-type carboxypeptidase activity"/>
    <property type="evidence" value="ECO:0007669"/>
    <property type="project" value="InterPro"/>
</dbReference>
<dbReference type="Proteomes" id="UP000054770">
    <property type="component" value="Unassembled WGS sequence"/>
</dbReference>
<evidence type="ECO:0000256" key="2">
    <source>
        <dbReference type="ARBA" id="ARBA00022801"/>
    </source>
</evidence>
<dbReference type="PANTHER" id="PTHR30023">
    <property type="entry name" value="D-ALANYL-D-ALANINE CARBOXYPEPTIDASE"/>
    <property type="match status" value="1"/>
</dbReference>
<sequence>MTLHSMNRWKRICLAMTAAALAGCGSSTPSGTQPIPAEITNVMQKPAYKNATWTMQVIDLASGKVIYAQNATAPTLIASVRKLFSVGVALNQLGPDHRFVTPVYRQGTVDAAGTLNGNLVLVASGDLAMGGRTNPDGTLAISSFDHNEANALGSAVLTAPDPLAGYDALAAQVAAAGIKRVTGEVVIDDRLFQPFNYRDEFDVRPIFVNDDVVDVIVNPGASVDWRPKSAAFSVQSSLQAGAQGSKLEIDLTPELPACIGAPNCVGSVTGNLPAGFVPPYTNAYPLIRTFRITEPSNYARTVFIEALARAGVTVAAAAVGANPVAMLPAQNSYAASTQVAQLVSQPYSEYAKLVNKVSYNLGAEISLMLFGLAANGSTTRAAALAAEQNVLSTQFQIPAADLHFIDGSGGGDTTATSRAVTTLLTGMSKQATFPSYFDSLPVLGVDGSLSFVTNFEADPTLAGAKAQVHAKTGTYVGGPPLTLKGQSLAGYIDAKSGRRLVFIVVVNGVPIKSLDDVISAFQDEGTIAAILWKLQ</sequence>
<feature type="signal peptide" evidence="3">
    <location>
        <begin position="1"/>
        <end position="22"/>
    </location>
</feature>
<dbReference type="OrthoDB" id="9802627at2"/>
<comment type="caution">
    <text evidence="4">The sequence shown here is derived from an EMBL/GenBank/DDBJ whole genome shotgun (WGS) entry which is preliminary data.</text>
</comment>
<dbReference type="EMBL" id="FCON02000045">
    <property type="protein sequence ID" value="SAL70539.1"/>
    <property type="molecule type" value="Genomic_DNA"/>
</dbReference>
<evidence type="ECO:0000313" key="4">
    <source>
        <dbReference type="EMBL" id="SAL70539.1"/>
    </source>
</evidence>
<dbReference type="InterPro" id="IPR012338">
    <property type="entry name" value="Beta-lactam/transpept-like"/>
</dbReference>
<evidence type="ECO:0000313" key="5">
    <source>
        <dbReference type="Proteomes" id="UP000054770"/>
    </source>
</evidence>
<dbReference type="AlphaFoldDB" id="A0A158JQ09"/>
<dbReference type="Gene3D" id="3.50.80.20">
    <property type="entry name" value="D-Ala-D-Ala carboxypeptidase C, peptidase S13"/>
    <property type="match status" value="1"/>
</dbReference>
<dbReference type="Gene3D" id="3.40.710.10">
    <property type="entry name" value="DD-peptidase/beta-lactamase superfamily"/>
    <property type="match status" value="1"/>
</dbReference>
<evidence type="ECO:0000256" key="1">
    <source>
        <dbReference type="ARBA" id="ARBA00006096"/>
    </source>
</evidence>
<organism evidence="4 5">
    <name type="scientific">Caballeronia choica</name>
    <dbReference type="NCBI Taxonomy" id="326476"/>
    <lineage>
        <taxon>Bacteria</taxon>
        <taxon>Pseudomonadati</taxon>
        <taxon>Pseudomonadota</taxon>
        <taxon>Betaproteobacteria</taxon>
        <taxon>Burkholderiales</taxon>
        <taxon>Burkholderiaceae</taxon>
        <taxon>Caballeronia</taxon>
    </lineage>
</organism>
<dbReference type="GO" id="GO:0000270">
    <property type="term" value="P:peptidoglycan metabolic process"/>
    <property type="evidence" value="ECO:0007669"/>
    <property type="project" value="TreeGrafter"/>
</dbReference>
<keyword evidence="4" id="KW-0645">Protease</keyword>
<dbReference type="GO" id="GO:0006508">
    <property type="term" value="P:proteolysis"/>
    <property type="evidence" value="ECO:0007669"/>
    <property type="project" value="InterPro"/>
</dbReference>
<evidence type="ECO:0000256" key="3">
    <source>
        <dbReference type="SAM" id="SignalP"/>
    </source>
</evidence>
<keyword evidence="5" id="KW-1185">Reference proteome</keyword>
<dbReference type="InterPro" id="IPR000667">
    <property type="entry name" value="Peptidase_S13"/>
</dbReference>
<keyword evidence="4" id="KW-0121">Carboxypeptidase</keyword>
<comment type="similarity">
    <text evidence="1">Belongs to the peptidase S13 family.</text>
</comment>